<dbReference type="SUPFAM" id="SSF55781">
    <property type="entry name" value="GAF domain-like"/>
    <property type="match status" value="1"/>
</dbReference>
<dbReference type="STRING" id="435880.SAMN04487988_10393"/>
<dbReference type="GO" id="GO:0016020">
    <property type="term" value="C:membrane"/>
    <property type="evidence" value="ECO:0007669"/>
    <property type="project" value="InterPro"/>
</dbReference>
<dbReference type="AlphaFoldDB" id="A0A1I2RE42"/>
<evidence type="ECO:0000313" key="3">
    <source>
        <dbReference type="Proteomes" id="UP000199642"/>
    </source>
</evidence>
<dbReference type="GO" id="GO:0000155">
    <property type="term" value="F:phosphorelay sensor kinase activity"/>
    <property type="evidence" value="ECO:0007669"/>
    <property type="project" value="InterPro"/>
</dbReference>
<accession>A0A1I2RE42</accession>
<evidence type="ECO:0000313" key="2">
    <source>
        <dbReference type="EMBL" id="SFG36111.1"/>
    </source>
</evidence>
<dbReference type="PANTHER" id="PTHR34220">
    <property type="entry name" value="SENSOR HISTIDINE KINASE YPDA"/>
    <property type="match status" value="1"/>
</dbReference>
<dbReference type="Gene3D" id="3.30.450.40">
    <property type="match status" value="1"/>
</dbReference>
<keyword evidence="3" id="KW-1185">Reference proteome</keyword>
<dbReference type="Pfam" id="PF13185">
    <property type="entry name" value="GAF_2"/>
    <property type="match status" value="1"/>
</dbReference>
<dbReference type="PANTHER" id="PTHR34220:SF7">
    <property type="entry name" value="SENSOR HISTIDINE KINASE YPDA"/>
    <property type="match status" value="1"/>
</dbReference>
<dbReference type="SMART" id="SM00065">
    <property type="entry name" value="GAF"/>
    <property type="match status" value="1"/>
</dbReference>
<dbReference type="InterPro" id="IPR010559">
    <property type="entry name" value="Sig_transdc_His_kin_internal"/>
</dbReference>
<dbReference type="InterPro" id="IPR050640">
    <property type="entry name" value="Bact_2-comp_sensor_kinase"/>
</dbReference>
<dbReference type="OrthoDB" id="6190788at2"/>
<gene>
    <name evidence="2" type="ORF">SAMN04487988_10393</name>
</gene>
<evidence type="ECO:0000259" key="1">
    <source>
        <dbReference type="SMART" id="SM00065"/>
    </source>
</evidence>
<sequence>MKSIQPKEIEEILLHFSNTLQNLTDEEDILWDLVKNCIRILNFEDAVIYLVEGENLVQKAAYGPKNPDEKKLLNPIKIKIGEGVTGKVAASGLPCLVADTRNHPEYIKDDEFRLSEIAVPIFLEGKVIGVIDSENSELGYFAIQHLRILTAVASIYAGHIARIRAERKARLEQEYRMELQKKAYQLQLEAISAQLSPHFVFNSLNAIQHHILLEDKKTSLRFLGVFGKLLRYFLQQLQKEEALLKDEIKMMENYLELQQMRFGKKLQYRIDHSEIQEISKVKIPSIVVQNLIENLLEEQIQHSEGDLSIHVQFEIEEDGVHFTTLVTNSKNNEDHELKKEGHRISPWKDFIGLINAIRPYKIKYKMGTKPCEHSQNQCKYVILLLPNLQDPAK</sequence>
<dbReference type="Pfam" id="PF06580">
    <property type="entry name" value="His_kinase"/>
    <property type="match status" value="1"/>
</dbReference>
<dbReference type="Proteomes" id="UP000199642">
    <property type="component" value="Unassembled WGS sequence"/>
</dbReference>
<protein>
    <submittedName>
        <fullName evidence="2">GAF domain-containing protein</fullName>
    </submittedName>
</protein>
<reference evidence="3" key="1">
    <citation type="submission" date="2016-10" db="EMBL/GenBank/DDBJ databases">
        <authorList>
            <person name="Varghese N."/>
            <person name="Submissions S."/>
        </authorList>
    </citation>
    <scope>NUCLEOTIDE SEQUENCE [LARGE SCALE GENOMIC DNA]</scope>
    <source>
        <strain evidence="3">DSM 19315</strain>
    </source>
</reference>
<dbReference type="RefSeq" id="WP_092789547.1">
    <property type="nucleotide sequence ID" value="NZ_FOPC01000003.1"/>
</dbReference>
<dbReference type="InterPro" id="IPR029016">
    <property type="entry name" value="GAF-like_dom_sf"/>
</dbReference>
<organism evidence="2 3">
    <name type="scientific">Algoriphagus hitonicola</name>
    <dbReference type="NCBI Taxonomy" id="435880"/>
    <lineage>
        <taxon>Bacteria</taxon>
        <taxon>Pseudomonadati</taxon>
        <taxon>Bacteroidota</taxon>
        <taxon>Cytophagia</taxon>
        <taxon>Cytophagales</taxon>
        <taxon>Cyclobacteriaceae</taxon>
        <taxon>Algoriphagus</taxon>
    </lineage>
</organism>
<name>A0A1I2RE42_9BACT</name>
<dbReference type="EMBL" id="FOPC01000003">
    <property type="protein sequence ID" value="SFG36111.1"/>
    <property type="molecule type" value="Genomic_DNA"/>
</dbReference>
<proteinExistence type="predicted"/>
<dbReference type="InterPro" id="IPR003018">
    <property type="entry name" value="GAF"/>
</dbReference>
<feature type="domain" description="GAF" evidence="1">
    <location>
        <begin position="25"/>
        <end position="170"/>
    </location>
</feature>